<dbReference type="EMBL" id="JAWDGP010006468">
    <property type="protein sequence ID" value="KAK3740516.1"/>
    <property type="molecule type" value="Genomic_DNA"/>
</dbReference>
<comment type="caution">
    <text evidence="1">The sequence shown here is derived from an EMBL/GenBank/DDBJ whole genome shotgun (WGS) entry which is preliminary data.</text>
</comment>
<name>A0AAE1CW25_9GAST</name>
<sequence length="129" mass="14483">MLERRVVSPVIRREYITLSGQFSLTALTIDKNMPLIGLQGVEHHLKPRDHLPPQGVGNHLKPRDHLPPQGVGNHLELYAFRTGELGIRILEKKIENGISFEFLVGPVNMESDFIPSGSLLLIAQCFPNR</sequence>
<protein>
    <submittedName>
        <fullName evidence="1">Uncharacterized protein</fullName>
    </submittedName>
</protein>
<keyword evidence="2" id="KW-1185">Reference proteome</keyword>
<organism evidence="1 2">
    <name type="scientific">Elysia crispata</name>
    <name type="common">lettuce slug</name>
    <dbReference type="NCBI Taxonomy" id="231223"/>
    <lineage>
        <taxon>Eukaryota</taxon>
        <taxon>Metazoa</taxon>
        <taxon>Spiralia</taxon>
        <taxon>Lophotrochozoa</taxon>
        <taxon>Mollusca</taxon>
        <taxon>Gastropoda</taxon>
        <taxon>Heterobranchia</taxon>
        <taxon>Euthyneura</taxon>
        <taxon>Panpulmonata</taxon>
        <taxon>Sacoglossa</taxon>
        <taxon>Placobranchoidea</taxon>
        <taxon>Plakobranchidae</taxon>
        <taxon>Elysia</taxon>
    </lineage>
</organism>
<evidence type="ECO:0000313" key="1">
    <source>
        <dbReference type="EMBL" id="KAK3740516.1"/>
    </source>
</evidence>
<dbReference type="Proteomes" id="UP001283361">
    <property type="component" value="Unassembled WGS sequence"/>
</dbReference>
<gene>
    <name evidence="1" type="ORF">RRG08_000503</name>
</gene>
<proteinExistence type="predicted"/>
<reference evidence="1" key="1">
    <citation type="journal article" date="2023" name="G3 (Bethesda)">
        <title>A reference genome for the long-term kleptoplast-retaining sea slug Elysia crispata morphotype clarki.</title>
        <authorList>
            <person name="Eastman K.E."/>
            <person name="Pendleton A.L."/>
            <person name="Shaikh M.A."/>
            <person name="Suttiyut T."/>
            <person name="Ogas R."/>
            <person name="Tomko P."/>
            <person name="Gavelis G."/>
            <person name="Widhalm J.R."/>
            <person name="Wisecaver J.H."/>
        </authorList>
    </citation>
    <scope>NUCLEOTIDE SEQUENCE</scope>
    <source>
        <strain evidence="1">ECLA1</strain>
    </source>
</reference>
<evidence type="ECO:0000313" key="2">
    <source>
        <dbReference type="Proteomes" id="UP001283361"/>
    </source>
</evidence>
<dbReference type="AlphaFoldDB" id="A0AAE1CW25"/>
<accession>A0AAE1CW25</accession>